<evidence type="ECO:0000256" key="3">
    <source>
        <dbReference type="ARBA" id="ARBA00022452"/>
    </source>
</evidence>
<dbReference type="Gene3D" id="2.170.130.10">
    <property type="entry name" value="TonB-dependent receptor, plug domain"/>
    <property type="match status" value="1"/>
</dbReference>
<keyword evidence="11" id="KW-0675">Receptor</keyword>
<dbReference type="InterPro" id="IPR039426">
    <property type="entry name" value="TonB-dep_rcpt-like"/>
</dbReference>
<dbReference type="Gene3D" id="2.40.170.20">
    <property type="entry name" value="TonB-dependent receptor, beta-barrel domain"/>
    <property type="match status" value="1"/>
</dbReference>
<keyword evidence="8" id="KW-0732">Signal</keyword>
<sequence>MKLTSLLLLCFCLHISAASLSQTVTLKVKSQPLTKILETIEKQTGYLIIYNDRYVRPNTLVSVNADNKSLEDVLESVLTPLSLTYFMKEKTIAISYKRGIKTEVNTLNSIKQLPKTITGIVSDDTGEVLPGVLIAVKNTKTYAQTNVDGGYSIKVPEEGSILVFSIMGFDNSEVTVGNKNVINVSMRKTFKKLEEVVVVGYGTQSKRELTGAVSSIKEEQMDQFAGGSLVTSMQGKIAGLQITTNSGEPGAGANITLRGVSSINGASQPLYIIDGVIMENTAFTSLSEDGASFSPLNDINPSDIASIEVLKDAGTASIYGAMASNGVILITTKSGSTFKKPTINFSYNSSFVEISRKIGVLNAAQFREANYEANLNARGTPKDRIPLYDSLHPYYRNSYNWQDIMYRTTYQQKFDFSIGGSSKEKNVDYFVSVGYRNLPPVMIETKYRQVFGTAKVNYKLNKSIRGTTSFNLSNFQYNRQDNGVVFRYLTTMPVYSPYDPITGQLIPLFEGSKANPIARVQYETNDIKRWNFIGRQEVGVNIIKGLDFKTVFALNVSDTEAFYYWPPILSPSSSATPTYSDYRPEMTTLFDQSNTLTYTKKIKGGHNLTALLGQSYRLVKTNSTYVRGLDNIDNQITSINGSARIRTFSQNMQENALLSYFTRLNYNYKGKYLASFVMRRDGSSRFGEDNRNAYFPSVSGGWRFSQEKFMKAYKWLYDGKIRASYGVTGNQFIGNYASQGAIGRAGSYLEEVALTVNTMPNKDLKWETTRQLDIGADLSFLKGRLNFTADYYVKNSYDLLFNVLIPSQTGYNSMPFNLGDLSNKGFEFDINGVVLNKGVKWTSTFTFGTNKNTVTSLPGGEDYRPNAYSLARVGEAVGVFYGYKALGVYARDEDNVYIDHNGVSSQYRKGSVNGDIYKGGDVIFEDVNNDGVIDINDWQIIGNPTPKAFGGLQNKFEYKRFTLNVFVNYVFGNKIFNQLWRNQDSNQWEPNYSDKQLRRWKKQGDVTDIPRLVLGDPMQNYAVSSLFIEDGSFIRLQNIALSYNLPTSITKKLNMASANIGINAQNLLTFGSYTGYDPEVSAGVNPFGFGVDNGAFPKSRSYNLSLNIKF</sequence>
<dbReference type="NCBIfam" id="TIGR04056">
    <property type="entry name" value="OMP_RagA_SusC"/>
    <property type="match status" value="1"/>
</dbReference>
<evidence type="ECO:0000259" key="9">
    <source>
        <dbReference type="Pfam" id="PF07660"/>
    </source>
</evidence>
<organism evidence="11 12">
    <name type="scientific">Pseudopedobacter beijingensis</name>
    <dbReference type="NCBI Taxonomy" id="1207056"/>
    <lineage>
        <taxon>Bacteria</taxon>
        <taxon>Pseudomonadati</taxon>
        <taxon>Bacteroidota</taxon>
        <taxon>Sphingobacteriia</taxon>
        <taxon>Sphingobacteriales</taxon>
        <taxon>Sphingobacteriaceae</taxon>
        <taxon>Pseudopedobacter</taxon>
    </lineage>
</organism>
<protein>
    <submittedName>
        <fullName evidence="11">TonB-dependent receptor</fullName>
    </submittedName>
</protein>
<evidence type="ECO:0000256" key="8">
    <source>
        <dbReference type="SAM" id="SignalP"/>
    </source>
</evidence>
<feature type="chain" id="PRO_5046047402" evidence="8">
    <location>
        <begin position="22"/>
        <end position="1110"/>
    </location>
</feature>
<feature type="domain" description="TonB-dependent receptor plug" evidence="10">
    <location>
        <begin position="206"/>
        <end position="327"/>
    </location>
</feature>
<dbReference type="InterPro" id="IPR012910">
    <property type="entry name" value="Plug_dom"/>
</dbReference>
<name>A0ABW4IGD3_9SPHI</name>
<dbReference type="Pfam" id="PF07660">
    <property type="entry name" value="STN"/>
    <property type="match status" value="1"/>
</dbReference>
<comment type="similarity">
    <text evidence="7">Belongs to the TonB-dependent receptor family.</text>
</comment>
<gene>
    <name evidence="11" type="ORF">ACFSAH_18145</name>
</gene>
<evidence type="ECO:0000256" key="7">
    <source>
        <dbReference type="PROSITE-ProRule" id="PRU01360"/>
    </source>
</evidence>
<dbReference type="Gene3D" id="2.60.40.1120">
    <property type="entry name" value="Carboxypeptidase-like, regulatory domain"/>
    <property type="match status" value="1"/>
</dbReference>
<evidence type="ECO:0000313" key="11">
    <source>
        <dbReference type="EMBL" id="MFD1631801.1"/>
    </source>
</evidence>
<dbReference type="InterPro" id="IPR036942">
    <property type="entry name" value="Beta-barrel_TonB_sf"/>
</dbReference>
<dbReference type="Pfam" id="PF07715">
    <property type="entry name" value="Plug"/>
    <property type="match status" value="1"/>
</dbReference>
<dbReference type="SUPFAM" id="SSF56935">
    <property type="entry name" value="Porins"/>
    <property type="match status" value="1"/>
</dbReference>
<dbReference type="InterPro" id="IPR023996">
    <property type="entry name" value="TonB-dep_OMP_SusC/RagA"/>
</dbReference>
<keyword evidence="12" id="KW-1185">Reference proteome</keyword>
<dbReference type="InterPro" id="IPR008969">
    <property type="entry name" value="CarboxyPept-like_regulatory"/>
</dbReference>
<dbReference type="NCBIfam" id="TIGR04057">
    <property type="entry name" value="SusC_RagA_signa"/>
    <property type="match status" value="1"/>
</dbReference>
<keyword evidence="3 7" id="KW-1134">Transmembrane beta strand</keyword>
<dbReference type="SUPFAM" id="SSF49464">
    <property type="entry name" value="Carboxypeptidase regulatory domain-like"/>
    <property type="match status" value="1"/>
</dbReference>
<dbReference type="Proteomes" id="UP001597118">
    <property type="component" value="Unassembled WGS sequence"/>
</dbReference>
<keyword evidence="6 7" id="KW-0998">Cell outer membrane</keyword>
<evidence type="ECO:0000313" key="12">
    <source>
        <dbReference type="Proteomes" id="UP001597118"/>
    </source>
</evidence>
<evidence type="ECO:0000256" key="1">
    <source>
        <dbReference type="ARBA" id="ARBA00004571"/>
    </source>
</evidence>
<comment type="caution">
    <text evidence="11">The sequence shown here is derived from an EMBL/GenBank/DDBJ whole genome shotgun (WGS) entry which is preliminary data.</text>
</comment>
<accession>A0ABW4IGD3</accession>
<dbReference type="InterPro" id="IPR037066">
    <property type="entry name" value="Plug_dom_sf"/>
</dbReference>
<evidence type="ECO:0000256" key="5">
    <source>
        <dbReference type="ARBA" id="ARBA00023136"/>
    </source>
</evidence>
<keyword evidence="5 7" id="KW-0472">Membrane</keyword>
<dbReference type="Pfam" id="PF13715">
    <property type="entry name" value="CarbopepD_reg_2"/>
    <property type="match status" value="1"/>
</dbReference>
<dbReference type="EMBL" id="JBHUDG010000050">
    <property type="protein sequence ID" value="MFD1631801.1"/>
    <property type="molecule type" value="Genomic_DNA"/>
</dbReference>
<evidence type="ECO:0000256" key="6">
    <source>
        <dbReference type="ARBA" id="ARBA00023237"/>
    </source>
</evidence>
<evidence type="ECO:0000256" key="2">
    <source>
        <dbReference type="ARBA" id="ARBA00022448"/>
    </source>
</evidence>
<evidence type="ECO:0000256" key="4">
    <source>
        <dbReference type="ARBA" id="ARBA00022692"/>
    </source>
</evidence>
<proteinExistence type="inferred from homology"/>
<dbReference type="PROSITE" id="PS52016">
    <property type="entry name" value="TONB_DEPENDENT_REC_3"/>
    <property type="match status" value="1"/>
</dbReference>
<feature type="signal peptide" evidence="8">
    <location>
        <begin position="1"/>
        <end position="21"/>
    </location>
</feature>
<dbReference type="InterPro" id="IPR023997">
    <property type="entry name" value="TonB-dep_OMP_SusC/RagA_CS"/>
</dbReference>
<keyword evidence="2 7" id="KW-0813">Transport</keyword>
<comment type="subcellular location">
    <subcellularLocation>
        <location evidence="1 7">Cell outer membrane</location>
        <topology evidence="1 7">Multi-pass membrane protein</topology>
    </subcellularLocation>
</comment>
<evidence type="ECO:0000259" key="10">
    <source>
        <dbReference type="Pfam" id="PF07715"/>
    </source>
</evidence>
<dbReference type="RefSeq" id="WP_379664167.1">
    <property type="nucleotide sequence ID" value="NZ_JBHUDG010000050.1"/>
</dbReference>
<dbReference type="InterPro" id="IPR018247">
    <property type="entry name" value="EF_Hand_1_Ca_BS"/>
</dbReference>
<keyword evidence="4 7" id="KW-0812">Transmembrane</keyword>
<dbReference type="InterPro" id="IPR011662">
    <property type="entry name" value="Secretin/TonB_short_N"/>
</dbReference>
<reference evidence="12" key="1">
    <citation type="journal article" date="2019" name="Int. J. Syst. Evol. Microbiol.">
        <title>The Global Catalogue of Microorganisms (GCM) 10K type strain sequencing project: providing services to taxonomists for standard genome sequencing and annotation.</title>
        <authorList>
            <consortium name="The Broad Institute Genomics Platform"/>
            <consortium name="The Broad Institute Genome Sequencing Center for Infectious Disease"/>
            <person name="Wu L."/>
            <person name="Ma J."/>
        </authorList>
    </citation>
    <scope>NUCLEOTIDE SEQUENCE [LARGE SCALE GENOMIC DNA]</scope>
    <source>
        <strain evidence="12">CCUG 53762</strain>
    </source>
</reference>
<feature type="domain" description="Secretin/TonB short N-terminal" evidence="9">
    <location>
        <begin position="46"/>
        <end position="97"/>
    </location>
</feature>
<dbReference type="PROSITE" id="PS00018">
    <property type="entry name" value="EF_HAND_1"/>
    <property type="match status" value="1"/>
</dbReference>